<dbReference type="Proteomes" id="UP000092574">
    <property type="component" value="Chromosome"/>
</dbReference>
<dbReference type="OrthoDB" id="9806951at2"/>
<dbReference type="SUPFAM" id="SSF52540">
    <property type="entry name" value="P-loop containing nucleoside triphosphate hydrolases"/>
    <property type="match status" value="1"/>
</dbReference>
<sequence>MKLIKILSDRIQIKTDEFEFSDARINDLISVSDGKVTLVTTVTSLTDTDTSPGLGDDDYIAQPESVKVIECSIIGSLKNGRFNKAIDEYPVTDIEAEGITPKQFAAMIGGKKSGFQIGKYCTYDCPALVDGNKFFQRHACIVGNTGSGKSETVAKILEEAAKLPGTNIVVFDIHGEYSNISYVDNIKFGEDIDFPIWMLGLRDMAANILKIKEDSATVAMSALRKSYHRICPDGNEGKPVWFDYKALLAKMQELNTQEVNTGDVYKSGDKAGMYKTVKGELNGKLTGTVNAMEAKLSDKRYSFLFAPYGQEYLYELMQEIMGGDKPVKNIDLSGIPHDVAIPVIGALTKLIYDIQRTGSTYNPITLVCDEAHVYIPDNFQLSASERRMVEIFEDIAKEGRKFGITLFAASQRPSELNRTIMAQCANFIVGKLNNENDKTMIKGMLPDGNESVIDSTTMFSPGDVLIVGDASPIPLKIHVQLAKERPQSRTIDFWDEWKKKRSTDYTEQIKEYMEN</sequence>
<proteinExistence type="predicted"/>
<dbReference type="PANTHER" id="PTHR42957:SF1">
    <property type="entry name" value="HELICASE MJ1565-RELATED"/>
    <property type="match status" value="1"/>
</dbReference>
<evidence type="ECO:0000259" key="1">
    <source>
        <dbReference type="Pfam" id="PF01935"/>
    </source>
</evidence>
<evidence type="ECO:0000313" key="2">
    <source>
        <dbReference type="EMBL" id="ANU74411.1"/>
    </source>
</evidence>
<dbReference type="STRING" id="1796616.A4V09_00630"/>
<keyword evidence="3" id="KW-1185">Reference proteome</keyword>
<reference evidence="2" key="1">
    <citation type="submission" date="2017-04" db="EMBL/GenBank/DDBJ databases">
        <title>Complete Genome Sequences of Twelve Strains of a Stable Defined Moderately Diverse Mouse Microbiota 2 (sDMDMm2).</title>
        <authorList>
            <person name="Uchimura Y."/>
            <person name="Wyss M."/>
            <person name="Brugiroux S."/>
            <person name="Limenitakis J.P."/>
            <person name="Stecher B."/>
            <person name="McCoy K.D."/>
            <person name="Macpherson A.J."/>
        </authorList>
    </citation>
    <scope>NUCLEOTIDE SEQUENCE</scope>
    <source>
        <strain evidence="2">YL58</strain>
    </source>
</reference>
<dbReference type="PANTHER" id="PTHR42957">
    <property type="entry name" value="HELICASE MJ1565-RELATED"/>
    <property type="match status" value="1"/>
</dbReference>
<dbReference type="CDD" id="cd01127">
    <property type="entry name" value="TrwB_TraG_TraD_VirD4"/>
    <property type="match status" value="1"/>
</dbReference>
<dbReference type="KEGG" id="byl:A4V09_00630"/>
<feature type="domain" description="Helicase HerA central" evidence="1">
    <location>
        <begin position="116"/>
        <end position="351"/>
    </location>
</feature>
<dbReference type="Pfam" id="PF01935">
    <property type="entry name" value="DUF87"/>
    <property type="match status" value="1"/>
</dbReference>
<evidence type="ECO:0000313" key="3">
    <source>
        <dbReference type="Proteomes" id="UP000092574"/>
    </source>
</evidence>
<dbReference type="InterPro" id="IPR008571">
    <property type="entry name" value="HerA-like"/>
</dbReference>
<organism evidence="2 3">
    <name type="scientific">Blautia pseudococcoides</name>
    <dbReference type="NCBI Taxonomy" id="1796616"/>
    <lineage>
        <taxon>Bacteria</taxon>
        <taxon>Bacillati</taxon>
        <taxon>Bacillota</taxon>
        <taxon>Clostridia</taxon>
        <taxon>Lachnospirales</taxon>
        <taxon>Lachnospiraceae</taxon>
        <taxon>Blautia</taxon>
    </lineage>
</organism>
<name>A0A1C7I487_9FIRM</name>
<dbReference type="Gene3D" id="3.40.50.300">
    <property type="entry name" value="P-loop containing nucleotide triphosphate hydrolases"/>
    <property type="match status" value="2"/>
</dbReference>
<gene>
    <name evidence="2" type="ORF">A4V09_00630</name>
</gene>
<dbReference type="AlphaFoldDB" id="A0A1C7I487"/>
<dbReference type="InterPro" id="IPR002789">
    <property type="entry name" value="HerA_central"/>
</dbReference>
<accession>A0A1C7I487</accession>
<protein>
    <recommendedName>
        <fullName evidence="1">Helicase HerA central domain-containing protein</fullName>
    </recommendedName>
</protein>
<dbReference type="EMBL" id="CP015405">
    <property type="protein sequence ID" value="ANU74411.1"/>
    <property type="molecule type" value="Genomic_DNA"/>
</dbReference>
<dbReference type="RefSeq" id="WP_065540645.1">
    <property type="nucleotide sequence ID" value="NZ_CP015405.2"/>
</dbReference>
<dbReference type="InterPro" id="IPR027417">
    <property type="entry name" value="P-loop_NTPase"/>
</dbReference>